<keyword evidence="2" id="KW-1185">Reference proteome</keyword>
<dbReference type="Proteomes" id="UP001197093">
    <property type="component" value="Unassembled WGS sequence"/>
</dbReference>
<comment type="caution">
    <text evidence="1">The sequence shown here is derived from an EMBL/GenBank/DDBJ whole genome shotgun (WGS) entry which is preliminary data.</text>
</comment>
<organism evidence="1 2">
    <name type="scientific">Staphylotrichum longicolle</name>
    <dbReference type="NCBI Taxonomy" id="669026"/>
    <lineage>
        <taxon>Eukaryota</taxon>
        <taxon>Fungi</taxon>
        <taxon>Dikarya</taxon>
        <taxon>Ascomycota</taxon>
        <taxon>Pezizomycotina</taxon>
        <taxon>Sordariomycetes</taxon>
        <taxon>Sordariomycetidae</taxon>
        <taxon>Sordariales</taxon>
        <taxon>Chaetomiaceae</taxon>
        <taxon>Staphylotrichum</taxon>
    </lineage>
</organism>
<accession>A0AAD4EP78</accession>
<gene>
    <name evidence="1" type="ORF">NEMBOFW57_009537</name>
</gene>
<evidence type="ECO:0000313" key="1">
    <source>
        <dbReference type="EMBL" id="KAG7284922.1"/>
    </source>
</evidence>
<name>A0AAD4EP78_9PEZI</name>
<proteinExistence type="predicted"/>
<protein>
    <submittedName>
        <fullName evidence="1">Uncharacterized protein</fullName>
    </submittedName>
</protein>
<sequence length="60" mass="6142">MGRVPNDNLPRMEAGETYTALVALTVLTVQSRRCGGWRVAMAMTVGAAGGGETPGGSMTS</sequence>
<evidence type="ECO:0000313" key="2">
    <source>
        <dbReference type="Proteomes" id="UP001197093"/>
    </source>
</evidence>
<dbReference type="EMBL" id="JAHCVI010000005">
    <property type="protein sequence ID" value="KAG7284922.1"/>
    <property type="molecule type" value="Genomic_DNA"/>
</dbReference>
<reference evidence="1" key="1">
    <citation type="submission" date="2023-02" db="EMBL/GenBank/DDBJ databases">
        <authorList>
            <person name="Palmer J.M."/>
        </authorList>
    </citation>
    <scope>NUCLEOTIDE SEQUENCE</scope>
    <source>
        <strain evidence="1">FW57</strain>
    </source>
</reference>
<dbReference type="AlphaFoldDB" id="A0AAD4EP78"/>